<proteinExistence type="predicted"/>
<dbReference type="STRING" id="1858805.M5FUP9"/>
<dbReference type="InterPro" id="IPR019180">
    <property type="entry name" value="Oxidoreductase-like_N"/>
</dbReference>
<dbReference type="OrthoDB" id="10064411at2759"/>
<evidence type="ECO:0000259" key="1">
    <source>
        <dbReference type="Pfam" id="PF09791"/>
    </source>
</evidence>
<name>M5FUP9_DACPD</name>
<dbReference type="Proteomes" id="UP000030653">
    <property type="component" value="Unassembled WGS sequence"/>
</dbReference>
<dbReference type="EMBL" id="JH795870">
    <property type="protein sequence ID" value="EJT99204.1"/>
    <property type="molecule type" value="Genomic_DNA"/>
</dbReference>
<evidence type="ECO:0000313" key="3">
    <source>
        <dbReference type="Proteomes" id="UP000030653"/>
    </source>
</evidence>
<organism evidence="2 3">
    <name type="scientific">Dacryopinax primogenitus (strain DJM 731)</name>
    <name type="common">Brown rot fungus</name>
    <dbReference type="NCBI Taxonomy" id="1858805"/>
    <lineage>
        <taxon>Eukaryota</taxon>
        <taxon>Fungi</taxon>
        <taxon>Dikarya</taxon>
        <taxon>Basidiomycota</taxon>
        <taxon>Agaricomycotina</taxon>
        <taxon>Dacrymycetes</taxon>
        <taxon>Dacrymycetales</taxon>
        <taxon>Dacrymycetaceae</taxon>
        <taxon>Dacryopinax</taxon>
    </lineage>
</organism>
<feature type="domain" description="Oxidoreductase-like" evidence="1">
    <location>
        <begin position="125"/>
        <end position="166"/>
    </location>
</feature>
<keyword evidence="3" id="KW-1185">Reference proteome</keyword>
<dbReference type="PANTHER" id="PTHR21193:SF3">
    <property type="entry name" value="OXIDOREDUCTASE-LIKE DOMAIN-CONTAINING PROTEIN 1"/>
    <property type="match status" value="1"/>
</dbReference>
<accession>M5FUP9</accession>
<dbReference type="InterPro" id="IPR039251">
    <property type="entry name" value="OXLD1"/>
</dbReference>
<dbReference type="HOGENOM" id="CLU_1147148_0_0_1"/>
<sequence>MIQLPSVRYLCTIHDARISTVRRSIALAARLQSTSTTSALPILMPPKPPGAVRRRRGGINLGAYPQLLSNNHPNTYISLASQPVFTSFQETPKPGEVPFMKEVIPAEMTSAPLSTRVDGKSKRVLKGIELPEMPMPPASDECCMSGCATCVYDLYTEVLEAYHADLLVARQKLTAAAVPESLWPEDVLSSGTDGKSAGKKAKEAVDDEISRLDVSLKAFLAMERALKTKRVGDEVCLTVGNAG</sequence>
<protein>
    <recommendedName>
        <fullName evidence="1">Oxidoreductase-like domain-containing protein</fullName>
    </recommendedName>
</protein>
<dbReference type="Pfam" id="PF09791">
    <property type="entry name" value="Oxidored-like"/>
    <property type="match status" value="1"/>
</dbReference>
<dbReference type="RefSeq" id="XP_040626102.1">
    <property type="nucleotide sequence ID" value="XM_040773407.1"/>
</dbReference>
<dbReference type="GO" id="GO:0005739">
    <property type="term" value="C:mitochondrion"/>
    <property type="evidence" value="ECO:0007669"/>
    <property type="project" value="TreeGrafter"/>
</dbReference>
<evidence type="ECO:0000313" key="2">
    <source>
        <dbReference type="EMBL" id="EJT99204.1"/>
    </source>
</evidence>
<dbReference type="AlphaFoldDB" id="M5FUP9"/>
<dbReference type="PANTHER" id="PTHR21193">
    <property type="entry name" value="OXIDOREDUCTASE-LIKE DOMAIN-CONTAINING PROTEIN 1"/>
    <property type="match status" value="1"/>
</dbReference>
<dbReference type="GeneID" id="63688469"/>
<reference evidence="2 3" key="1">
    <citation type="journal article" date="2012" name="Science">
        <title>The Paleozoic origin of enzymatic lignin decomposition reconstructed from 31 fungal genomes.</title>
        <authorList>
            <person name="Floudas D."/>
            <person name="Binder M."/>
            <person name="Riley R."/>
            <person name="Barry K."/>
            <person name="Blanchette R.A."/>
            <person name="Henrissat B."/>
            <person name="Martinez A.T."/>
            <person name="Otillar R."/>
            <person name="Spatafora J.W."/>
            <person name="Yadav J.S."/>
            <person name="Aerts A."/>
            <person name="Benoit I."/>
            <person name="Boyd A."/>
            <person name="Carlson A."/>
            <person name="Copeland A."/>
            <person name="Coutinho P.M."/>
            <person name="de Vries R.P."/>
            <person name="Ferreira P."/>
            <person name="Findley K."/>
            <person name="Foster B."/>
            <person name="Gaskell J."/>
            <person name="Glotzer D."/>
            <person name="Gorecki P."/>
            <person name="Heitman J."/>
            <person name="Hesse C."/>
            <person name="Hori C."/>
            <person name="Igarashi K."/>
            <person name="Jurgens J.A."/>
            <person name="Kallen N."/>
            <person name="Kersten P."/>
            <person name="Kohler A."/>
            <person name="Kuees U."/>
            <person name="Kumar T.K.A."/>
            <person name="Kuo A."/>
            <person name="LaButti K."/>
            <person name="Larrondo L.F."/>
            <person name="Lindquist E."/>
            <person name="Ling A."/>
            <person name="Lombard V."/>
            <person name="Lucas S."/>
            <person name="Lundell T."/>
            <person name="Martin R."/>
            <person name="McLaughlin D.J."/>
            <person name="Morgenstern I."/>
            <person name="Morin E."/>
            <person name="Murat C."/>
            <person name="Nagy L.G."/>
            <person name="Nolan M."/>
            <person name="Ohm R.A."/>
            <person name="Patyshakuliyeva A."/>
            <person name="Rokas A."/>
            <person name="Ruiz-Duenas F.J."/>
            <person name="Sabat G."/>
            <person name="Salamov A."/>
            <person name="Samejima M."/>
            <person name="Schmutz J."/>
            <person name="Slot J.C."/>
            <person name="St John F."/>
            <person name="Stenlid J."/>
            <person name="Sun H."/>
            <person name="Sun S."/>
            <person name="Syed K."/>
            <person name="Tsang A."/>
            <person name="Wiebenga A."/>
            <person name="Young D."/>
            <person name="Pisabarro A."/>
            <person name="Eastwood D.C."/>
            <person name="Martin F."/>
            <person name="Cullen D."/>
            <person name="Grigoriev I.V."/>
            <person name="Hibbett D.S."/>
        </authorList>
    </citation>
    <scope>NUCLEOTIDE SEQUENCE [LARGE SCALE GENOMIC DNA]</scope>
    <source>
        <strain evidence="2 3">DJM-731 SS1</strain>
    </source>
</reference>
<gene>
    <name evidence="2" type="ORF">DACRYDRAFT_23815</name>
</gene>